<organism evidence="3 4">
    <name type="scientific">Diplogelasinospora grovesii</name>
    <dbReference type="NCBI Taxonomy" id="303347"/>
    <lineage>
        <taxon>Eukaryota</taxon>
        <taxon>Fungi</taxon>
        <taxon>Dikarya</taxon>
        <taxon>Ascomycota</taxon>
        <taxon>Pezizomycotina</taxon>
        <taxon>Sordariomycetes</taxon>
        <taxon>Sordariomycetidae</taxon>
        <taxon>Sordariales</taxon>
        <taxon>Diplogelasinosporaceae</taxon>
        <taxon>Diplogelasinospora</taxon>
    </lineage>
</organism>
<name>A0AAN6SA30_9PEZI</name>
<gene>
    <name evidence="3" type="ORF">QBC46DRAFT_117191</name>
</gene>
<dbReference type="EMBL" id="MU853755">
    <property type="protein sequence ID" value="KAK3945396.1"/>
    <property type="molecule type" value="Genomic_DNA"/>
</dbReference>
<comment type="caution">
    <text evidence="3">The sequence shown here is derived from an EMBL/GenBank/DDBJ whole genome shotgun (WGS) entry which is preliminary data.</text>
</comment>
<feature type="transmembrane region" description="Helical" evidence="2">
    <location>
        <begin position="143"/>
        <end position="162"/>
    </location>
</feature>
<keyword evidence="2" id="KW-0472">Membrane</keyword>
<evidence type="ECO:0000313" key="3">
    <source>
        <dbReference type="EMBL" id="KAK3945396.1"/>
    </source>
</evidence>
<proteinExistence type="predicted"/>
<keyword evidence="2" id="KW-0812">Transmembrane</keyword>
<protein>
    <submittedName>
        <fullName evidence="3">Uncharacterized protein</fullName>
    </submittedName>
</protein>
<evidence type="ECO:0000313" key="4">
    <source>
        <dbReference type="Proteomes" id="UP001303473"/>
    </source>
</evidence>
<keyword evidence="2" id="KW-1133">Transmembrane helix</keyword>
<dbReference type="Proteomes" id="UP001303473">
    <property type="component" value="Unassembled WGS sequence"/>
</dbReference>
<keyword evidence="4" id="KW-1185">Reference proteome</keyword>
<feature type="transmembrane region" description="Helical" evidence="2">
    <location>
        <begin position="101"/>
        <end position="131"/>
    </location>
</feature>
<dbReference type="AlphaFoldDB" id="A0AAN6SA30"/>
<evidence type="ECO:0000256" key="2">
    <source>
        <dbReference type="SAM" id="Phobius"/>
    </source>
</evidence>
<accession>A0AAN6SA30</accession>
<feature type="region of interest" description="Disordered" evidence="1">
    <location>
        <begin position="1"/>
        <end position="46"/>
    </location>
</feature>
<sequence length="186" mass="19984">MEKPSIGCPTGGSRTPDAGEHTGSIDTMPSEEKMPPTETTPLLPDHAAPKTINPPMSIVLLLFVCSSSIFAMLLAAAIVVLDTLTSLVTGAEMLISLWVFMGIWLTLWALIFVLGTGLEALAYVGWLLIRLSPRTNKSGDKRYGFPVLMVYIVLFCAFARIVGEVTKVLPGAEEFQPEGRQTSAGS</sequence>
<feature type="transmembrane region" description="Helical" evidence="2">
    <location>
        <begin position="58"/>
        <end position="81"/>
    </location>
</feature>
<reference evidence="4" key="1">
    <citation type="journal article" date="2023" name="Mol. Phylogenet. Evol.">
        <title>Genome-scale phylogeny and comparative genomics of the fungal order Sordariales.</title>
        <authorList>
            <person name="Hensen N."/>
            <person name="Bonometti L."/>
            <person name="Westerberg I."/>
            <person name="Brannstrom I.O."/>
            <person name="Guillou S."/>
            <person name="Cros-Aarteil S."/>
            <person name="Calhoun S."/>
            <person name="Haridas S."/>
            <person name="Kuo A."/>
            <person name="Mondo S."/>
            <person name="Pangilinan J."/>
            <person name="Riley R."/>
            <person name="LaButti K."/>
            <person name="Andreopoulos B."/>
            <person name="Lipzen A."/>
            <person name="Chen C."/>
            <person name="Yan M."/>
            <person name="Daum C."/>
            <person name="Ng V."/>
            <person name="Clum A."/>
            <person name="Steindorff A."/>
            <person name="Ohm R.A."/>
            <person name="Martin F."/>
            <person name="Silar P."/>
            <person name="Natvig D.O."/>
            <person name="Lalanne C."/>
            <person name="Gautier V."/>
            <person name="Ament-Velasquez S.L."/>
            <person name="Kruys A."/>
            <person name="Hutchinson M.I."/>
            <person name="Powell A.J."/>
            <person name="Barry K."/>
            <person name="Miller A.N."/>
            <person name="Grigoriev I.V."/>
            <person name="Debuchy R."/>
            <person name="Gladieux P."/>
            <person name="Hiltunen Thoren M."/>
            <person name="Johannesson H."/>
        </authorList>
    </citation>
    <scope>NUCLEOTIDE SEQUENCE [LARGE SCALE GENOMIC DNA]</scope>
    <source>
        <strain evidence="4">CBS 340.73</strain>
    </source>
</reference>
<evidence type="ECO:0000256" key="1">
    <source>
        <dbReference type="SAM" id="MobiDB-lite"/>
    </source>
</evidence>